<dbReference type="PANTHER" id="PTHR30204">
    <property type="entry name" value="REDOX-CYCLING DRUG-SENSING TRANSCRIPTIONAL ACTIVATOR SOXR"/>
    <property type="match status" value="1"/>
</dbReference>
<name>A0ABN3JWX2_9ACTN</name>
<sequence length="251" mass="27406">MTGEREQGRKALRPIDLARTAGVSTQQIRNYLDEGVLPPAPRSPTGYRRFDERHRQALIAFRALERGYGRTTAAQIMRAVHDGEVPRALASVDAAHAALHGERLSLQAAGEALEAVARQDPEAVAPSRHSGEPRSGLRIGEVAARLGVRSSALRVWEAAGLLTPGREAGTGYRVFGPAEIRDAQMIHMLRQGRYPLPQIYAVLDGLRRTGSSEALREAIAGRREALTRRANDMLAGSARLHGYLTDENDRP</sequence>
<dbReference type="InterPro" id="IPR047057">
    <property type="entry name" value="MerR_fam"/>
</dbReference>
<reference evidence="3 4" key="1">
    <citation type="journal article" date="2019" name="Int. J. Syst. Evol. Microbiol.">
        <title>The Global Catalogue of Microorganisms (GCM) 10K type strain sequencing project: providing services to taxonomists for standard genome sequencing and annotation.</title>
        <authorList>
            <consortium name="The Broad Institute Genomics Platform"/>
            <consortium name="The Broad Institute Genome Sequencing Center for Infectious Disease"/>
            <person name="Wu L."/>
            <person name="Ma J."/>
        </authorList>
    </citation>
    <scope>NUCLEOTIDE SEQUENCE [LARGE SCALE GENOMIC DNA]</scope>
    <source>
        <strain evidence="3 4">JCM 3325</strain>
    </source>
</reference>
<proteinExistence type="predicted"/>
<gene>
    <name evidence="3" type="ORF">GCM10010191_64360</name>
</gene>
<comment type="caution">
    <text evidence="3">The sequence shown here is derived from an EMBL/GenBank/DDBJ whole genome shotgun (WGS) entry which is preliminary data.</text>
</comment>
<evidence type="ECO:0000256" key="1">
    <source>
        <dbReference type="ARBA" id="ARBA00023125"/>
    </source>
</evidence>
<keyword evidence="4" id="KW-1185">Reference proteome</keyword>
<dbReference type="Pfam" id="PF13411">
    <property type="entry name" value="MerR_1"/>
    <property type="match status" value="1"/>
</dbReference>
<dbReference type="SUPFAM" id="SSF46955">
    <property type="entry name" value="Putative DNA-binding domain"/>
    <property type="match status" value="2"/>
</dbReference>
<dbReference type="SMART" id="SM00422">
    <property type="entry name" value="HTH_MERR"/>
    <property type="match status" value="2"/>
</dbReference>
<dbReference type="Pfam" id="PF00376">
    <property type="entry name" value="MerR"/>
    <property type="match status" value="1"/>
</dbReference>
<dbReference type="Proteomes" id="UP001501231">
    <property type="component" value="Unassembled WGS sequence"/>
</dbReference>
<dbReference type="EMBL" id="BAAARW010000024">
    <property type="protein sequence ID" value="GAA2440067.1"/>
    <property type="molecule type" value="Genomic_DNA"/>
</dbReference>
<dbReference type="RefSeq" id="WP_344594064.1">
    <property type="nucleotide sequence ID" value="NZ_BAAARW010000024.1"/>
</dbReference>
<protein>
    <submittedName>
        <fullName evidence="3">MerR family transcriptional regulator</fullName>
    </submittedName>
</protein>
<dbReference type="InterPro" id="IPR000551">
    <property type="entry name" value="MerR-type_HTH_dom"/>
</dbReference>
<evidence type="ECO:0000313" key="3">
    <source>
        <dbReference type="EMBL" id="GAA2440067.1"/>
    </source>
</evidence>
<dbReference type="InterPro" id="IPR009061">
    <property type="entry name" value="DNA-bd_dom_put_sf"/>
</dbReference>
<dbReference type="PROSITE" id="PS50937">
    <property type="entry name" value="HTH_MERR_2"/>
    <property type="match status" value="2"/>
</dbReference>
<evidence type="ECO:0000259" key="2">
    <source>
        <dbReference type="PROSITE" id="PS50937"/>
    </source>
</evidence>
<dbReference type="Gene3D" id="1.10.1660.10">
    <property type="match status" value="2"/>
</dbReference>
<feature type="domain" description="HTH merR-type" evidence="2">
    <location>
        <begin position="17"/>
        <end position="54"/>
    </location>
</feature>
<feature type="domain" description="HTH merR-type" evidence="2">
    <location>
        <begin position="136"/>
        <end position="205"/>
    </location>
</feature>
<keyword evidence="1" id="KW-0238">DNA-binding</keyword>
<organism evidence="3 4">
    <name type="scientific">Actinomadura vinacea</name>
    <dbReference type="NCBI Taxonomy" id="115336"/>
    <lineage>
        <taxon>Bacteria</taxon>
        <taxon>Bacillati</taxon>
        <taxon>Actinomycetota</taxon>
        <taxon>Actinomycetes</taxon>
        <taxon>Streptosporangiales</taxon>
        <taxon>Thermomonosporaceae</taxon>
        <taxon>Actinomadura</taxon>
    </lineage>
</organism>
<dbReference type="PANTHER" id="PTHR30204:SF93">
    <property type="entry name" value="HTH MERR-TYPE DOMAIN-CONTAINING PROTEIN"/>
    <property type="match status" value="1"/>
</dbReference>
<evidence type="ECO:0000313" key="4">
    <source>
        <dbReference type="Proteomes" id="UP001501231"/>
    </source>
</evidence>
<accession>A0ABN3JWX2</accession>